<dbReference type="EMBL" id="JABWDY010011583">
    <property type="protein sequence ID" value="KAF5199683.1"/>
    <property type="molecule type" value="Genomic_DNA"/>
</dbReference>
<dbReference type="InterPro" id="IPR002156">
    <property type="entry name" value="RNaseH_domain"/>
</dbReference>
<dbReference type="AlphaFoldDB" id="A0A7J6WRS9"/>
<dbReference type="GO" id="GO:0004523">
    <property type="term" value="F:RNA-DNA hybrid ribonuclease activity"/>
    <property type="evidence" value="ECO:0007669"/>
    <property type="project" value="InterPro"/>
</dbReference>
<feature type="domain" description="RNase H type-1" evidence="1">
    <location>
        <begin position="31"/>
        <end position="107"/>
    </location>
</feature>
<accession>A0A7J6WRS9</accession>
<dbReference type="Pfam" id="PF13456">
    <property type="entry name" value="RVT_3"/>
    <property type="match status" value="1"/>
</dbReference>
<dbReference type="InterPro" id="IPR036397">
    <property type="entry name" value="RNaseH_sf"/>
</dbReference>
<evidence type="ECO:0000313" key="2">
    <source>
        <dbReference type="EMBL" id="KAF5199683.1"/>
    </source>
</evidence>
<proteinExistence type="predicted"/>
<reference evidence="2 3" key="1">
    <citation type="submission" date="2020-06" db="EMBL/GenBank/DDBJ databases">
        <title>Transcriptomic and genomic resources for Thalictrum thalictroides and T. hernandezii: Facilitating candidate gene discovery in an emerging model plant lineage.</title>
        <authorList>
            <person name="Arias T."/>
            <person name="Riano-Pachon D.M."/>
            <person name="Di Stilio V.S."/>
        </authorList>
    </citation>
    <scope>NUCLEOTIDE SEQUENCE [LARGE SCALE GENOMIC DNA]</scope>
    <source>
        <strain evidence="3">cv. WT478/WT964</strain>
        <tissue evidence="2">Leaves</tissue>
    </source>
</reference>
<dbReference type="GO" id="GO:0003676">
    <property type="term" value="F:nucleic acid binding"/>
    <property type="evidence" value="ECO:0007669"/>
    <property type="project" value="InterPro"/>
</dbReference>
<dbReference type="Gene3D" id="3.30.420.10">
    <property type="entry name" value="Ribonuclease H-like superfamily/Ribonuclease H"/>
    <property type="match status" value="1"/>
</dbReference>
<evidence type="ECO:0000313" key="3">
    <source>
        <dbReference type="Proteomes" id="UP000554482"/>
    </source>
</evidence>
<evidence type="ECO:0000259" key="1">
    <source>
        <dbReference type="Pfam" id="PF13456"/>
    </source>
</evidence>
<keyword evidence="3" id="KW-1185">Reference proteome</keyword>
<comment type="caution">
    <text evidence="2">The sequence shown here is derived from an EMBL/GenBank/DDBJ whole genome shotgun (WGS) entry which is preliminary data.</text>
</comment>
<sequence>MTGATNVGNYPGHSNGTIWIPPIDISFDNADSSIGIGYLLRSSNGNVIFAGNESGNAGSAEEGECRGIQAAICAVIRSGFDHQLSKLIVETDSVFQINVLHGRSRMNHYKGYFMLGMVDQG</sequence>
<gene>
    <name evidence="2" type="ORF">FRX31_010729</name>
</gene>
<name>A0A7J6WRS9_THATH</name>
<dbReference type="Proteomes" id="UP000554482">
    <property type="component" value="Unassembled WGS sequence"/>
</dbReference>
<organism evidence="2 3">
    <name type="scientific">Thalictrum thalictroides</name>
    <name type="common">Rue-anemone</name>
    <name type="synonym">Anemone thalictroides</name>
    <dbReference type="NCBI Taxonomy" id="46969"/>
    <lineage>
        <taxon>Eukaryota</taxon>
        <taxon>Viridiplantae</taxon>
        <taxon>Streptophyta</taxon>
        <taxon>Embryophyta</taxon>
        <taxon>Tracheophyta</taxon>
        <taxon>Spermatophyta</taxon>
        <taxon>Magnoliopsida</taxon>
        <taxon>Ranunculales</taxon>
        <taxon>Ranunculaceae</taxon>
        <taxon>Thalictroideae</taxon>
        <taxon>Thalictrum</taxon>
    </lineage>
</organism>
<protein>
    <recommendedName>
        <fullName evidence="1">RNase H type-1 domain-containing protein</fullName>
    </recommendedName>
</protein>